<dbReference type="Proteomes" id="UP001157418">
    <property type="component" value="Unassembled WGS sequence"/>
</dbReference>
<evidence type="ECO:0000256" key="1">
    <source>
        <dbReference type="ARBA" id="ARBA00004184"/>
    </source>
</evidence>
<evidence type="ECO:0000313" key="7">
    <source>
        <dbReference type="EMBL" id="CAH1444730.1"/>
    </source>
</evidence>
<dbReference type="InterPro" id="IPR015943">
    <property type="entry name" value="WD40/YVTN_repeat-like_dom_sf"/>
</dbReference>
<dbReference type="Pfam" id="PF23266">
    <property type="entry name" value="VPS11_N"/>
    <property type="match status" value="1"/>
</dbReference>
<reference evidence="7 8" key="1">
    <citation type="submission" date="2022-01" db="EMBL/GenBank/DDBJ databases">
        <authorList>
            <person name="Xiong W."/>
            <person name="Schranz E."/>
        </authorList>
    </citation>
    <scope>NUCLEOTIDE SEQUENCE [LARGE SCALE GENOMIC DNA]</scope>
</reference>
<accession>A0AAU9P3F7</accession>
<dbReference type="GO" id="GO:0005768">
    <property type="term" value="C:endosome"/>
    <property type="evidence" value="ECO:0007669"/>
    <property type="project" value="TreeGrafter"/>
</dbReference>
<dbReference type="Gene3D" id="2.130.10.10">
    <property type="entry name" value="YVTN repeat-like/Quinoprotein amine dehydrogenase"/>
    <property type="match status" value="1"/>
</dbReference>
<comment type="caution">
    <text evidence="7">The sequence shown here is derived from an EMBL/GenBank/DDBJ whole genome shotgun (WGS) entry which is preliminary data.</text>
</comment>
<keyword evidence="5" id="KW-0472">Membrane</keyword>
<evidence type="ECO:0000256" key="2">
    <source>
        <dbReference type="ARBA" id="ARBA00022723"/>
    </source>
</evidence>
<dbReference type="InterPro" id="IPR057308">
    <property type="entry name" value="CHCR_PEP5_VPS11"/>
</dbReference>
<sequence length="544" mass="61644">MYQWRKFEFFEEKYAGKCLVPDEVAGKIECCSSGRGKIAVGCEDGTVSLLDRGFKFSYGFQAHTSSVLFIQQLKQRNFLLTVGEDEQISPQLSSVCLKVFDLDKTQPDCIQILRIFTNQFPEAKITSFLVLEEAPPILLIAIGLDNGCIYCIQGDIESERIKRFMLQVEKSQDKTQCGITGMGFRVDGKAFHLFAVTPTSVSLFNLQTQPAGRQTLDHIGSNVNSVAMNDRLELIIGRPEAIYFYEVDGRGPCWAFEGEKKFLGWFRGYLLCVIADQRSGSNTFNIYDLKNRLIAHSIVTKEVSHMLCEWGSILLIMNDKSALCIGEKDMESKLDMLFKKNLYTVAINLVQSQQADAAATAEVLRKYGDHLYMKQDFDEAMSQYIHTIGHLEPSYVIQKFLDAQRIYNLTNYLEKLHEKGLASKDHTTLLLNCCTKLKDGEIKFEEDRRMIDKYQGRNIDNEKRNPGFKNKCKNLSTKQISVVEMKRNLEQNSKNQDQFFKQVKNSKDGFSVIAEYFGKGIISKNSKKELGGSLNSNGNSAGGF</sequence>
<dbReference type="AlphaFoldDB" id="A0AAU9P3F7"/>
<dbReference type="SUPFAM" id="SSF50978">
    <property type="entry name" value="WD40 repeat-like"/>
    <property type="match status" value="1"/>
</dbReference>
<keyword evidence="8" id="KW-1185">Reference proteome</keyword>
<keyword evidence="2" id="KW-0479">Metal-binding</keyword>
<dbReference type="EMBL" id="CAKMRJ010005523">
    <property type="protein sequence ID" value="CAH1444730.1"/>
    <property type="molecule type" value="Genomic_DNA"/>
</dbReference>
<dbReference type="InterPro" id="IPR036322">
    <property type="entry name" value="WD40_repeat_dom_sf"/>
</dbReference>
<organism evidence="7 8">
    <name type="scientific">Lactuca virosa</name>
    <dbReference type="NCBI Taxonomy" id="75947"/>
    <lineage>
        <taxon>Eukaryota</taxon>
        <taxon>Viridiplantae</taxon>
        <taxon>Streptophyta</taxon>
        <taxon>Embryophyta</taxon>
        <taxon>Tracheophyta</taxon>
        <taxon>Spermatophyta</taxon>
        <taxon>Magnoliopsida</taxon>
        <taxon>eudicotyledons</taxon>
        <taxon>Gunneridae</taxon>
        <taxon>Pentapetalae</taxon>
        <taxon>asterids</taxon>
        <taxon>campanulids</taxon>
        <taxon>Asterales</taxon>
        <taxon>Asteraceae</taxon>
        <taxon>Cichorioideae</taxon>
        <taxon>Cichorieae</taxon>
        <taxon>Lactucinae</taxon>
        <taxon>Lactuca</taxon>
    </lineage>
</organism>
<proteinExistence type="predicted"/>
<dbReference type="Pfam" id="PF12451">
    <property type="entry name" value="VPS11_C"/>
    <property type="match status" value="1"/>
</dbReference>
<name>A0AAU9P3F7_9ASTR</name>
<dbReference type="GO" id="GO:0007033">
    <property type="term" value="P:vacuole organization"/>
    <property type="evidence" value="ECO:0007669"/>
    <property type="project" value="TreeGrafter"/>
</dbReference>
<evidence type="ECO:0000256" key="3">
    <source>
        <dbReference type="ARBA" id="ARBA00022771"/>
    </source>
</evidence>
<evidence type="ECO:0000313" key="8">
    <source>
        <dbReference type="Proteomes" id="UP001157418"/>
    </source>
</evidence>
<comment type="subcellular location">
    <subcellularLocation>
        <location evidence="1">Endomembrane system</location>
        <topology evidence="1">Peripheral membrane protein</topology>
    </subcellularLocation>
</comment>
<dbReference type="InterPro" id="IPR024763">
    <property type="entry name" value="VPS11_C"/>
</dbReference>
<keyword evidence="4" id="KW-0862">Zinc</keyword>
<dbReference type="PANTHER" id="PTHR23323:SF24">
    <property type="entry name" value="VACUOLAR PROTEIN SORTING-ASSOCIATED PROTEIN 11 HOMOLOG"/>
    <property type="match status" value="1"/>
</dbReference>
<evidence type="ECO:0000256" key="4">
    <source>
        <dbReference type="ARBA" id="ARBA00022833"/>
    </source>
</evidence>
<dbReference type="Pfam" id="PF23356">
    <property type="entry name" value="TPR_PEP5_VPS11"/>
    <property type="match status" value="1"/>
</dbReference>
<dbReference type="GO" id="GO:0006904">
    <property type="term" value="P:vesicle docking involved in exocytosis"/>
    <property type="evidence" value="ECO:0007669"/>
    <property type="project" value="TreeGrafter"/>
</dbReference>
<dbReference type="GO" id="GO:0008270">
    <property type="term" value="F:zinc ion binding"/>
    <property type="evidence" value="ECO:0007669"/>
    <property type="project" value="UniProtKB-KW"/>
</dbReference>
<evidence type="ECO:0000259" key="6">
    <source>
        <dbReference type="Pfam" id="PF12451"/>
    </source>
</evidence>
<dbReference type="GO" id="GO:0030674">
    <property type="term" value="F:protein-macromolecule adaptor activity"/>
    <property type="evidence" value="ECO:0007669"/>
    <property type="project" value="TreeGrafter"/>
</dbReference>
<evidence type="ECO:0000256" key="5">
    <source>
        <dbReference type="ARBA" id="ARBA00023136"/>
    </source>
</evidence>
<gene>
    <name evidence="7" type="ORF">LVIROSA_LOCUS30541</name>
</gene>
<feature type="domain" description="Vacuolar protein sorting protein 11 C-terminal" evidence="6">
    <location>
        <begin position="484"/>
        <end position="522"/>
    </location>
</feature>
<dbReference type="PANTHER" id="PTHR23323">
    <property type="entry name" value="VACUOLAR PROTEIN SORTING-ASSOCIATED PROTEIN"/>
    <property type="match status" value="1"/>
</dbReference>
<dbReference type="GO" id="GO:0048284">
    <property type="term" value="P:organelle fusion"/>
    <property type="evidence" value="ECO:0007669"/>
    <property type="project" value="TreeGrafter"/>
</dbReference>
<dbReference type="GO" id="GO:0007032">
    <property type="term" value="P:endosome organization"/>
    <property type="evidence" value="ECO:0007669"/>
    <property type="project" value="TreeGrafter"/>
</dbReference>
<dbReference type="GO" id="GO:0030897">
    <property type="term" value="C:HOPS complex"/>
    <property type="evidence" value="ECO:0007669"/>
    <property type="project" value="TreeGrafter"/>
</dbReference>
<keyword evidence="3" id="KW-0863">Zinc-finger</keyword>
<protein>
    <recommendedName>
        <fullName evidence="6">Vacuolar protein sorting protein 11 C-terminal domain-containing protein</fullName>
    </recommendedName>
</protein>